<dbReference type="GO" id="GO:0005634">
    <property type="term" value="C:nucleus"/>
    <property type="evidence" value="ECO:0007669"/>
    <property type="project" value="UniProtKB-SubCell"/>
</dbReference>
<evidence type="ECO:0000256" key="6">
    <source>
        <dbReference type="ARBA" id="ARBA00023242"/>
    </source>
</evidence>
<evidence type="ECO:0000256" key="3">
    <source>
        <dbReference type="ARBA" id="ARBA00022771"/>
    </source>
</evidence>
<feature type="region of interest" description="Disordered" evidence="8">
    <location>
        <begin position="75"/>
        <end position="122"/>
    </location>
</feature>
<dbReference type="PANTHER" id="PTHR15410">
    <property type="entry name" value="HIRA-INTERACTING PROTEIN 3"/>
    <property type="match status" value="1"/>
</dbReference>
<evidence type="ECO:0000256" key="2">
    <source>
        <dbReference type="ARBA" id="ARBA00022723"/>
    </source>
</evidence>
<evidence type="ECO:0000256" key="7">
    <source>
        <dbReference type="PROSITE-ProRule" id="PRU00723"/>
    </source>
</evidence>
<evidence type="ECO:0000313" key="11">
    <source>
        <dbReference type="Proteomes" id="UP000298416"/>
    </source>
</evidence>
<name>A0A8X8XPB0_SALSN</name>
<gene>
    <name evidence="10" type="ORF">SASPL_123563</name>
</gene>
<dbReference type="PANTHER" id="PTHR15410:SF2">
    <property type="entry name" value="HIRA-INTERACTING PROTEIN 3"/>
    <property type="match status" value="1"/>
</dbReference>
<dbReference type="AlphaFoldDB" id="A0A8X8XPB0"/>
<accession>A0A8X8XPB0</accession>
<proteinExistence type="predicted"/>
<dbReference type="EMBL" id="PNBA02000008">
    <property type="protein sequence ID" value="KAG6416139.1"/>
    <property type="molecule type" value="Genomic_DNA"/>
</dbReference>
<feature type="zinc finger region" description="C3H1-type" evidence="7">
    <location>
        <begin position="460"/>
        <end position="487"/>
    </location>
</feature>
<evidence type="ECO:0000256" key="8">
    <source>
        <dbReference type="SAM" id="MobiDB-lite"/>
    </source>
</evidence>
<keyword evidence="4 7" id="KW-0862">Zinc</keyword>
<keyword evidence="5" id="KW-0143">Chaperone</keyword>
<dbReference type="PROSITE" id="PS50103">
    <property type="entry name" value="ZF_C3H1"/>
    <property type="match status" value="3"/>
</dbReference>
<sequence>MAEEDEEKQTLELQLEGAVTARLQHFKDQADSLTLESVRRLLEKDLGLEKFAFDGHKRFIRHYLEKIMEAADETNANPITANMDKDEQTSRDEEKALPKQPDAKSDPKKSSPGKDETMEDSPIMGVLTAKSVVGTQSSLSESSIKQAILERADHLQANSDNISLAGVRRLLEEDLGLDKNTLDAFKKFISQQVDEVLKGDKSVTDVKKKVSQGMKSRKLKKGSSEEESDASQCGSDSDVMGDKVKSRKEAAPKRNIKKSEQTKKRKISENADVFPKKPTKLAKRQKEEDNNLDEDGNLSEDDQSQSSVERSAMRKEKSAPVYGKRVENLKSIIKACGMSIPPTIYKKAKQAPDNKRETILVKELEGILTREGLSKNPSEKEIKDCRKRKERAKELEGIDMSNIISSSRRRSTFSFGVPKKPVDHGKKDKMIMKRATKFQAIATARMKGEYPERIGQPECQNEMECGYYMRNGQCKFGSTCKFHHPQPSNMTASLRGSAVYPPIQSPTTSQLSYPLMRASFIASPRWQSPSSYAPLVMQQGVVSVPGWNTYIGQLGSVLTSENQPPSAVNIQNDGASHQGDSGNVASEYGSVPMGYYAFQKDNVFPERPDQPECQFYMKTGDCKFGAVCKFHHPKERLVPVPDCHLSPIGLPLRPGEPLCVFYSRYGICKFGPSCKFDHPMRAFAYNTPASSSTDSTAFRRFLASSPGTNQIYLYLLPHAEATRNLHQQLRLFMVAVEDMVPLGKKEMMVMVNDSTRNLGSFQICSLCACCGGESRSCCLPSPCCYAINCNIPKRPFGSVLSLPRLLLALKLNNNKISAEIPPCSG</sequence>
<evidence type="ECO:0000313" key="10">
    <source>
        <dbReference type="EMBL" id="KAG6416139.1"/>
    </source>
</evidence>
<comment type="caution">
    <text evidence="10">The sequence shown here is derived from an EMBL/GenBank/DDBJ whole genome shotgun (WGS) entry which is preliminary data.</text>
</comment>
<dbReference type="Gene3D" id="4.10.1000.10">
    <property type="entry name" value="Zinc finger, CCCH-type"/>
    <property type="match status" value="2"/>
</dbReference>
<comment type="subcellular location">
    <subcellularLocation>
        <location evidence="1">Nucleus</location>
    </subcellularLocation>
</comment>
<feature type="compositionally biased region" description="Basic and acidic residues" evidence="8">
    <location>
        <begin position="83"/>
        <end position="116"/>
    </location>
</feature>
<evidence type="ECO:0000256" key="5">
    <source>
        <dbReference type="ARBA" id="ARBA00023186"/>
    </source>
</evidence>
<feature type="domain" description="C3H1-type" evidence="9">
    <location>
        <begin position="653"/>
        <end position="681"/>
    </location>
</feature>
<feature type="compositionally biased region" description="Acidic residues" evidence="8">
    <location>
        <begin position="290"/>
        <end position="303"/>
    </location>
</feature>
<evidence type="ECO:0000256" key="1">
    <source>
        <dbReference type="ARBA" id="ARBA00004123"/>
    </source>
</evidence>
<dbReference type="InterPro" id="IPR019098">
    <property type="entry name" value="Histone_chaperone_domain_CHZ"/>
</dbReference>
<dbReference type="SMART" id="SM00356">
    <property type="entry name" value="ZnF_C3H1"/>
    <property type="match status" value="3"/>
</dbReference>
<keyword evidence="11" id="KW-1185">Reference proteome</keyword>
<dbReference type="Pfam" id="PF00642">
    <property type="entry name" value="zf-CCCH"/>
    <property type="match status" value="3"/>
</dbReference>
<evidence type="ECO:0000256" key="4">
    <source>
        <dbReference type="ARBA" id="ARBA00022833"/>
    </source>
</evidence>
<feature type="domain" description="C3H1-type" evidence="9">
    <location>
        <begin position="607"/>
        <end position="635"/>
    </location>
</feature>
<dbReference type="InterPro" id="IPR036855">
    <property type="entry name" value="Znf_CCCH_sf"/>
</dbReference>
<organism evidence="10">
    <name type="scientific">Salvia splendens</name>
    <name type="common">Scarlet sage</name>
    <dbReference type="NCBI Taxonomy" id="180675"/>
    <lineage>
        <taxon>Eukaryota</taxon>
        <taxon>Viridiplantae</taxon>
        <taxon>Streptophyta</taxon>
        <taxon>Embryophyta</taxon>
        <taxon>Tracheophyta</taxon>
        <taxon>Spermatophyta</taxon>
        <taxon>Magnoliopsida</taxon>
        <taxon>eudicotyledons</taxon>
        <taxon>Gunneridae</taxon>
        <taxon>Pentapetalae</taxon>
        <taxon>asterids</taxon>
        <taxon>lamiids</taxon>
        <taxon>Lamiales</taxon>
        <taxon>Lamiaceae</taxon>
        <taxon>Nepetoideae</taxon>
        <taxon>Mentheae</taxon>
        <taxon>Salviinae</taxon>
        <taxon>Salvia</taxon>
        <taxon>Salvia subgen. Calosphace</taxon>
        <taxon>core Calosphace</taxon>
    </lineage>
</organism>
<keyword evidence="2 7" id="KW-0479">Metal-binding</keyword>
<reference evidence="10" key="1">
    <citation type="submission" date="2018-01" db="EMBL/GenBank/DDBJ databases">
        <authorList>
            <person name="Mao J.F."/>
        </authorList>
    </citation>
    <scope>NUCLEOTIDE SEQUENCE</scope>
    <source>
        <strain evidence="10">Huo1</strain>
        <tissue evidence="10">Leaf</tissue>
    </source>
</reference>
<dbReference type="SUPFAM" id="SSF90229">
    <property type="entry name" value="CCCH zinc finger"/>
    <property type="match status" value="3"/>
</dbReference>
<feature type="zinc finger region" description="C3H1-type" evidence="7">
    <location>
        <begin position="607"/>
        <end position="635"/>
    </location>
</feature>
<protein>
    <recommendedName>
        <fullName evidence="9">C3H1-type domain-containing protein</fullName>
    </recommendedName>
</protein>
<feature type="domain" description="C3H1-type" evidence="9">
    <location>
        <begin position="460"/>
        <end position="487"/>
    </location>
</feature>
<evidence type="ECO:0000259" key="9">
    <source>
        <dbReference type="PROSITE" id="PS50103"/>
    </source>
</evidence>
<dbReference type="SMART" id="SM01082">
    <property type="entry name" value="CHZ"/>
    <property type="match status" value="1"/>
</dbReference>
<dbReference type="Pfam" id="PF25268">
    <property type="entry name" value="DUF7866"/>
    <property type="match status" value="1"/>
</dbReference>
<keyword evidence="3 7" id="KW-0863">Zinc-finger</keyword>
<dbReference type="GO" id="GO:0008270">
    <property type="term" value="F:zinc ion binding"/>
    <property type="evidence" value="ECO:0007669"/>
    <property type="project" value="UniProtKB-KW"/>
</dbReference>
<feature type="region of interest" description="Disordered" evidence="8">
    <location>
        <begin position="202"/>
        <end position="321"/>
    </location>
</feature>
<feature type="compositionally biased region" description="Basic and acidic residues" evidence="8">
    <location>
        <begin position="240"/>
        <end position="262"/>
    </location>
</feature>
<dbReference type="InterPro" id="IPR057188">
    <property type="entry name" value="DUF7866"/>
</dbReference>
<dbReference type="InterPro" id="IPR037647">
    <property type="entry name" value="HIRIP3"/>
</dbReference>
<dbReference type="Pfam" id="PF09649">
    <property type="entry name" value="CHZ"/>
    <property type="match status" value="1"/>
</dbReference>
<reference evidence="10" key="2">
    <citation type="submission" date="2020-08" db="EMBL/GenBank/DDBJ databases">
        <title>Plant Genome Project.</title>
        <authorList>
            <person name="Zhang R.-G."/>
        </authorList>
    </citation>
    <scope>NUCLEOTIDE SEQUENCE</scope>
    <source>
        <strain evidence="10">Huo1</strain>
        <tissue evidence="10">Leaf</tissue>
    </source>
</reference>
<feature type="zinc finger region" description="C3H1-type" evidence="7">
    <location>
        <begin position="653"/>
        <end position="681"/>
    </location>
</feature>
<dbReference type="Proteomes" id="UP000298416">
    <property type="component" value="Unassembled WGS sequence"/>
</dbReference>
<dbReference type="InterPro" id="IPR000571">
    <property type="entry name" value="Znf_CCCH"/>
</dbReference>
<feature type="compositionally biased region" description="Basic and acidic residues" evidence="8">
    <location>
        <begin position="311"/>
        <end position="321"/>
    </location>
</feature>
<keyword evidence="6" id="KW-0539">Nucleus</keyword>